<evidence type="ECO:0000256" key="5">
    <source>
        <dbReference type="ARBA" id="ARBA00023315"/>
    </source>
</evidence>
<keyword evidence="6" id="KW-0961">Cell wall biogenesis/degradation</keyword>
<comment type="similarity">
    <text evidence="1">Belongs to the FemABX family.</text>
</comment>
<dbReference type="GO" id="GO:0071555">
    <property type="term" value="P:cell wall organization"/>
    <property type="evidence" value="ECO:0007669"/>
    <property type="project" value="UniProtKB-KW"/>
</dbReference>
<sequence length="333" mass="37103">MARTSTTHLRPCDDRATWDAYVNTHGGHPLQLWGWGQTKAAHGWHAIRLLAYDGDEAIGGAQVLTRHLPWPLRALSYVPRGPVGAADRAGAVLDAVAAYAHSHEHAVTLTIEPDWSTVPQLSGDWRRSDNTILIPQTLVLDLRLPEDRLLAAMSKKTRQYIRKSGREPDLAIRPVTDRSALGDCLEIYRETAARAHFALHSDDYYRDVFDDLGERSAVFAAYAKQQPVAFLWEATSATTAFELYGGMTDLGARLRANYALKWHAIRAMRARGVQRYDVNGLVSDGVSTFKRGFADHEDLLVGTFDKPLSPLYAVWDKGLPLAKQVVRRGRPGR</sequence>
<evidence type="ECO:0000259" key="7">
    <source>
        <dbReference type="Pfam" id="PF13480"/>
    </source>
</evidence>
<gene>
    <name evidence="8" type="ORF">EFY87_18965</name>
</gene>
<dbReference type="InterPro" id="IPR038740">
    <property type="entry name" value="BioF2-like_GNAT_dom"/>
</dbReference>
<dbReference type="Pfam" id="PF02388">
    <property type="entry name" value="FemAB"/>
    <property type="match status" value="1"/>
</dbReference>
<dbReference type="Proteomes" id="UP000271678">
    <property type="component" value="Unassembled WGS sequence"/>
</dbReference>
<dbReference type="EMBL" id="RJJQ01000027">
    <property type="protein sequence ID" value="RNI17893.1"/>
    <property type="molecule type" value="Genomic_DNA"/>
</dbReference>
<dbReference type="InterPro" id="IPR016181">
    <property type="entry name" value="Acyl_CoA_acyltransferase"/>
</dbReference>
<dbReference type="InterPro" id="IPR050644">
    <property type="entry name" value="PG_Glycine_Bridge_Synth"/>
</dbReference>
<dbReference type="InterPro" id="IPR003447">
    <property type="entry name" value="FEMABX"/>
</dbReference>
<dbReference type="AlphaFoldDB" id="A0A3M9LZ39"/>
<evidence type="ECO:0000313" key="9">
    <source>
        <dbReference type="Proteomes" id="UP000271678"/>
    </source>
</evidence>
<evidence type="ECO:0000256" key="3">
    <source>
        <dbReference type="ARBA" id="ARBA00022960"/>
    </source>
</evidence>
<organism evidence="8 9">
    <name type="scientific">Flexivirga caeni</name>
    <dbReference type="NCBI Taxonomy" id="2294115"/>
    <lineage>
        <taxon>Bacteria</taxon>
        <taxon>Bacillati</taxon>
        <taxon>Actinomycetota</taxon>
        <taxon>Actinomycetes</taxon>
        <taxon>Micrococcales</taxon>
        <taxon>Dermacoccaceae</taxon>
        <taxon>Flexivirga</taxon>
    </lineage>
</organism>
<keyword evidence="2 8" id="KW-0808">Transferase</keyword>
<keyword evidence="3" id="KW-0133">Cell shape</keyword>
<dbReference type="GO" id="GO:0016755">
    <property type="term" value="F:aminoacyltransferase activity"/>
    <property type="evidence" value="ECO:0007669"/>
    <property type="project" value="InterPro"/>
</dbReference>
<accession>A0A3M9LZ39</accession>
<name>A0A3M9LZ39_9MICO</name>
<keyword evidence="5" id="KW-0012">Acyltransferase</keyword>
<dbReference type="RefSeq" id="WP_123273050.1">
    <property type="nucleotide sequence ID" value="NZ_RJJQ01000027.1"/>
</dbReference>
<comment type="caution">
    <text evidence="8">The sequence shown here is derived from an EMBL/GenBank/DDBJ whole genome shotgun (WGS) entry which is preliminary data.</text>
</comment>
<keyword evidence="9" id="KW-1185">Reference proteome</keyword>
<feature type="domain" description="BioF2-like acetyltransferase" evidence="7">
    <location>
        <begin position="154"/>
        <end position="290"/>
    </location>
</feature>
<dbReference type="SUPFAM" id="SSF55729">
    <property type="entry name" value="Acyl-CoA N-acyltransferases (Nat)"/>
    <property type="match status" value="2"/>
</dbReference>
<dbReference type="Pfam" id="PF13480">
    <property type="entry name" value="Acetyltransf_6"/>
    <property type="match status" value="1"/>
</dbReference>
<keyword evidence="4" id="KW-0573">Peptidoglycan synthesis</keyword>
<dbReference type="PANTHER" id="PTHR36174:SF1">
    <property type="entry name" value="LIPID II:GLYCINE GLYCYLTRANSFERASE"/>
    <property type="match status" value="1"/>
</dbReference>
<evidence type="ECO:0000256" key="1">
    <source>
        <dbReference type="ARBA" id="ARBA00009943"/>
    </source>
</evidence>
<evidence type="ECO:0000313" key="8">
    <source>
        <dbReference type="EMBL" id="RNI17893.1"/>
    </source>
</evidence>
<evidence type="ECO:0000256" key="4">
    <source>
        <dbReference type="ARBA" id="ARBA00022984"/>
    </source>
</evidence>
<dbReference type="PROSITE" id="PS51191">
    <property type="entry name" value="FEMABX"/>
    <property type="match status" value="1"/>
</dbReference>
<evidence type="ECO:0000256" key="6">
    <source>
        <dbReference type="ARBA" id="ARBA00023316"/>
    </source>
</evidence>
<dbReference type="GO" id="GO:0009252">
    <property type="term" value="P:peptidoglycan biosynthetic process"/>
    <property type="evidence" value="ECO:0007669"/>
    <property type="project" value="UniProtKB-KW"/>
</dbReference>
<dbReference type="OrthoDB" id="9785911at2"/>
<evidence type="ECO:0000256" key="2">
    <source>
        <dbReference type="ARBA" id="ARBA00022679"/>
    </source>
</evidence>
<dbReference type="PANTHER" id="PTHR36174">
    <property type="entry name" value="LIPID II:GLYCINE GLYCYLTRANSFERASE"/>
    <property type="match status" value="1"/>
</dbReference>
<protein>
    <submittedName>
        <fullName evidence="8">Peptidoglycan bridge formation glycyltransferase FemA/FemB family protein</fullName>
    </submittedName>
</protein>
<proteinExistence type="inferred from homology"/>
<dbReference type="GO" id="GO:0008360">
    <property type="term" value="P:regulation of cell shape"/>
    <property type="evidence" value="ECO:0007669"/>
    <property type="project" value="UniProtKB-KW"/>
</dbReference>
<reference evidence="8 9" key="1">
    <citation type="submission" date="2018-11" db="EMBL/GenBank/DDBJ databases">
        <title>Draft genome of Simplicispira Flexivirga sp. BO-16.</title>
        <authorList>
            <person name="Im W.T."/>
        </authorList>
    </citation>
    <scope>NUCLEOTIDE SEQUENCE [LARGE SCALE GENOMIC DNA]</scope>
    <source>
        <strain evidence="8 9">BO-16</strain>
    </source>
</reference>
<dbReference type="Gene3D" id="3.40.630.30">
    <property type="match status" value="2"/>
</dbReference>